<dbReference type="AlphaFoldDB" id="A0A5M3MFI6"/>
<dbReference type="RefSeq" id="XP_007771839.1">
    <property type="nucleotide sequence ID" value="XM_007773649.1"/>
</dbReference>
<comment type="caution">
    <text evidence="2">The sequence shown here is derived from an EMBL/GenBank/DDBJ whole genome shotgun (WGS) entry which is preliminary data.</text>
</comment>
<evidence type="ECO:0000313" key="2">
    <source>
        <dbReference type="EMBL" id="EIW77544.1"/>
    </source>
</evidence>
<name>A0A5M3MFI6_CONPW</name>
<feature type="region of interest" description="Disordered" evidence="1">
    <location>
        <begin position="35"/>
        <end position="70"/>
    </location>
</feature>
<organism evidence="2 3">
    <name type="scientific">Coniophora puteana (strain RWD-64-598)</name>
    <name type="common">Brown rot fungus</name>
    <dbReference type="NCBI Taxonomy" id="741705"/>
    <lineage>
        <taxon>Eukaryota</taxon>
        <taxon>Fungi</taxon>
        <taxon>Dikarya</taxon>
        <taxon>Basidiomycota</taxon>
        <taxon>Agaricomycotina</taxon>
        <taxon>Agaricomycetes</taxon>
        <taxon>Agaricomycetidae</taxon>
        <taxon>Boletales</taxon>
        <taxon>Coniophorineae</taxon>
        <taxon>Coniophoraceae</taxon>
        <taxon>Coniophora</taxon>
    </lineage>
</organism>
<dbReference type="Proteomes" id="UP000053558">
    <property type="component" value="Unassembled WGS sequence"/>
</dbReference>
<feature type="compositionally biased region" description="Basic and acidic residues" evidence="1">
    <location>
        <begin position="56"/>
        <end position="70"/>
    </location>
</feature>
<feature type="region of interest" description="Disordered" evidence="1">
    <location>
        <begin position="188"/>
        <end position="207"/>
    </location>
</feature>
<gene>
    <name evidence="2" type="ORF">CONPUDRAFT_75403</name>
</gene>
<reference evidence="3" key="1">
    <citation type="journal article" date="2012" name="Science">
        <title>The Paleozoic origin of enzymatic lignin decomposition reconstructed from 31 fungal genomes.</title>
        <authorList>
            <person name="Floudas D."/>
            <person name="Binder M."/>
            <person name="Riley R."/>
            <person name="Barry K."/>
            <person name="Blanchette R.A."/>
            <person name="Henrissat B."/>
            <person name="Martinez A.T."/>
            <person name="Otillar R."/>
            <person name="Spatafora J.W."/>
            <person name="Yadav J.S."/>
            <person name="Aerts A."/>
            <person name="Benoit I."/>
            <person name="Boyd A."/>
            <person name="Carlson A."/>
            <person name="Copeland A."/>
            <person name="Coutinho P.M."/>
            <person name="de Vries R.P."/>
            <person name="Ferreira P."/>
            <person name="Findley K."/>
            <person name="Foster B."/>
            <person name="Gaskell J."/>
            <person name="Glotzer D."/>
            <person name="Gorecki P."/>
            <person name="Heitman J."/>
            <person name="Hesse C."/>
            <person name="Hori C."/>
            <person name="Igarashi K."/>
            <person name="Jurgens J.A."/>
            <person name="Kallen N."/>
            <person name="Kersten P."/>
            <person name="Kohler A."/>
            <person name="Kuees U."/>
            <person name="Kumar T.K.A."/>
            <person name="Kuo A."/>
            <person name="LaButti K."/>
            <person name="Larrondo L.F."/>
            <person name="Lindquist E."/>
            <person name="Ling A."/>
            <person name="Lombard V."/>
            <person name="Lucas S."/>
            <person name="Lundell T."/>
            <person name="Martin R."/>
            <person name="McLaughlin D.J."/>
            <person name="Morgenstern I."/>
            <person name="Morin E."/>
            <person name="Murat C."/>
            <person name="Nagy L.G."/>
            <person name="Nolan M."/>
            <person name="Ohm R.A."/>
            <person name="Patyshakuliyeva A."/>
            <person name="Rokas A."/>
            <person name="Ruiz-Duenas F.J."/>
            <person name="Sabat G."/>
            <person name="Salamov A."/>
            <person name="Samejima M."/>
            <person name="Schmutz J."/>
            <person name="Slot J.C."/>
            <person name="St John F."/>
            <person name="Stenlid J."/>
            <person name="Sun H."/>
            <person name="Sun S."/>
            <person name="Syed K."/>
            <person name="Tsang A."/>
            <person name="Wiebenga A."/>
            <person name="Young D."/>
            <person name="Pisabarro A."/>
            <person name="Eastwood D.C."/>
            <person name="Martin F."/>
            <person name="Cullen D."/>
            <person name="Grigoriev I.V."/>
            <person name="Hibbett D.S."/>
        </authorList>
    </citation>
    <scope>NUCLEOTIDE SEQUENCE [LARGE SCALE GENOMIC DNA]</scope>
    <source>
        <strain evidence="3">RWD-64-598 SS2</strain>
    </source>
</reference>
<feature type="compositionally biased region" description="Polar residues" evidence="1">
    <location>
        <begin position="188"/>
        <end position="200"/>
    </location>
</feature>
<dbReference type="GeneID" id="19209338"/>
<protein>
    <submittedName>
        <fullName evidence="2">Uncharacterized protein</fullName>
    </submittedName>
</protein>
<feature type="region of interest" description="Disordered" evidence="1">
    <location>
        <begin position="152"/>
        <end position="180"/>
    </location>
</feature>
<keyword evidence="3" id="KW-1185">Reference proteome</keyword>
<dbReference type="EMBL" id="JH711583">
    <property type="protein sequence ID" value="EIW77544.1"/>
    <property type="molecule type" value="Genomic_DNA"/>
</dbReference>
<sequence length="231" mass="25456">MSTFEKFDLRFLPTTPCSFAHSNSLGVGLPIAKMPSNSDKGQAKKTKKVTFNESKVGIEDRKGTQATPRFDHDAEVMFAYEDNRPSTRSQTRVFKARAKTPVGNVSNKEASPLVFAYAEAFDEDSEDFTDAINAIQSDEDSDEEVWKGCAKGTLSKSTQLPPSRKTEAAATPDAEGSTEDYQVEYFKDSTSAMQNDQDSGPSGFKDCKVNRIDQISMGYINRLSIERASQA</sequence>
<accession>A0A5M3MFI6</accession>
<evidence type="ECO:0000313" key="3">
    <source>
        <dbReference type="Proteomes" id="UP000053558"/>
    </source>
</evidence>
<dbReference type="KEGG" id="cput:CONPUDRAFT_75403"/>
<evidence type="ECO:0000256" key="1">
    <source>
        <dbReference type="SAM" id="MobiDB-lite"/>
    </source>
</evidence>
<proteinExistence type="predicted"/>